<organism evidence="1 2">
    <name type="scientific">Nocardia arthritidis</name>
    <dbReference type="NCBI Taxonomy" id="228602"/>
    <lineage>
        <taxon>Bacteria</taxon>
        <taxon>Bacillati</taxon>
        <taxon>Actinomycetota</taxon>
        <taxon>Actinomycetes</taxon>
        <taxon>Mycobacteriales</taxon>
        <taxon>Nocardiaceae</taxon>
        <taxon>Nocardia</taxon>
    </lineage>
</organism>
<reference evidence="1 2" key="1">
    <citation type="journal article" date="2019" name="ACS Chem. Biol.">
        <title>Identification and Mobilization of a Cryptic Antibiotic Biosynthesis Gene Locus from a Human-Pathogenic Nocardia Isolate.</title>
        <authorList>
            <person name="Herisse M."/>
            <person name="Ishida K."/>
            <person name="Porter J.L."/>
            <person name="Howden B."/>
            <person name="Hertweck C."/>
            <person name="Stinear T.P."/>
            <person name="Pidot S.J."/>
        </authorList>
    </citation>
    <scope>NUCLEOTIDE SEQUENCE [LARGE SCALE GENOMIC DNA]</scope>
    <source>
        <strain evidence="1 2">AUSMDU00012717</strain>
    </source>
</reference>
<protein>
    <submittedName>
        <fullName evidence="1">Uncharacterized protein</fullName>
    </submittedName>
</protein>
<gene>
    <name evidence="1" type="ORF">F5544_03395</name>
</gene>
<dbReference type="KEGG" id="nah:F5544_03395"/>
<evidence type="ECO:0000313" key="2">
    <source>
        <dbReference type="Proteomes" id="UP000503540"/>
    </source>
</evidence>
<dbReference type="RefSeq" id="WP_167471817.1">
    <property type="nucleotide sequence ID" value="NZ_CP046172.1"/>
</dbReference>
<dbReference type="AlphaFoldDB" id="A0A6G9Y6B7"/>
<dbReference type="Proteomes" id="UP000503540">
    <property type="component" value="Chromosome"/>
</dbReference>
<name>A0A6G9Y6B7_9NOCA</name>
<sequence>MSGADGMIGDEPLADGMEISLRYRLDLRVTDARRLLAAARRAYLELNPDATAAEAQGEVRCAAEAIGEILAHAGLFGDGEVHRRLESRVDDGVEVGGWAARICVDEPYPLSPSPLGNCLRGDEIFEVPARDGDDGLDGRPDLV</sequence>
<dbReference type="EMBL" id="CP046172">
    <property type="protein sequence ID" value="QIS08593.1"/>
    <property type="molecule type" value="Genomic_DNA"/>
</dbReference>
<accession>A0A6G9Y6B7</accession>
<keyword evidence="2" id="KW-1185">Reference proteome</keyword>
<proteinExistence type="predicted"/>
<evidence type="ECO:0000313" key="1">
    <source>
        <dbReference type="EMBL" id="QIS08593.1"/>
    </source>
</evidence>